<name>A0A409YXB3_9AGAR</name>
<keyword evidence="3" id="KW-1185">Reference proteome</keyword>
<keyword evidence="1" id="KW-1133">Transmembrane helix</keyword>
<accession>A0A409YXB3</accession>
<keyword evidence="1" id="KW-0472">Membrane</keyword>
<organism evidence="2 3">
    <name type="scientific">Gymnopilus dilepis</name>
    <dbReference type="NCBI Taxonomy" id="231916"/>
    <lineage>
        <taxon>Eukaryota</taxon>
        <taxon>Fungi</taxon>
        <taxon>Dikarya</taxon>
        <taxon>Basidiomycota</taxon>
        <taxon>Agaricomycotina</taxon>
        <taxon>Agaricomycetes</taxon>
        <taxon>Agaricomycetidae</taxon>
        <taxon>Agaricales</taxon>
        <taxon>Agaricineae</taxon>
        <taxon>Hymenogastraceae</taxon>
        <taxon>Gymnopilus</taxon>
    </lineage>
</organism>
<proteinExistence type="predicted"/>
<dbReference type="AlphaFoldDB" id="A0A409YXB3"/>
<comment type="caution">
    <text evidence="2">The sequence shown here is derived from an EMBL/GenBank/DDBJ whole genome shotgun (WGS) entry which is preliminary data.</text>
</comment>
<evidence type="ECO:0000313" key="2">
    <source>
        <dbReference type="EMBL" id="PPR07685.1"/>
    </source>
</evidence>
<reference evidence="2 3" key="1">
    <citation type="journal article" date="2018" name="Evol. Lett.">
        <title>Horizontal gene cluster transfer increased hallucinogenic mushroom diversity.</title>
        <authorList>
            <person name="Reynolds H.T."/>
            <person name="Vijayakumar V."/>
            <person name="Gluck-Thaler E."/>
            <person name="Korotkin H.B."/>
            <person name="Matheny P.B."/>
            <person name="Slot J.C."/>
        </authorList>
    </citation>
    <scope>NUCLEOTIDE SEQUENCE [LARGE SCALE GENOMIC DNA]</scope>
    <source>
        <strain evidence="2 3">SRW20</strain>
    </source>
</reference>
<protein>
    <submittedName>
        <fullName evidence="2">Uncharacterized protein</fullName>
    </submittedName>
</protein>
<dbReference type="InParanoid" id="A0A409YXB3"/>
<sequence length="162" mass="17628">MVSLLPNQWMLTPLVASSTYHALRVFSGQAEPDRTDYHPILDFRPLVLLLHFTVLFICNSSIPIFSSVTPSITRRLRAPPNDTWATHQLPVPHTISEIVLPHDGPNIPQKVDDLSPHAGQRDLEACKGSSSALTSDSPGTFIALEALYIISIAASLPASSPL</sequence>
<gene>
    <name evidence="2" type="ORF">CVT26_001504</name>
</gene>
<feature type="transmembrane region" description="Helical" evidence="1">
    <location>
        <begin position="46"/>
        <end position="68"/>
    </location>
</feature>
<evidence type="ECO:0000313" key="3">
    <source>
        <dbReference type="Proteomes" id="UP000284706"/>
    </source>
</evidence>
<dbReference type="EMBL" id="NHYE01000033">
    <property type="protein sequence ID" value="PPR07685.1"/>
    <property type="molecule type" value="Genomic_DNA"/>
</dbReference>
<dbReference type="Proteomes" id="UP000284706">
    <property type="component" value="Unassembled WGS sequence"/>
</dbReference>
<evidence type="ECO:0000256" key="1">
    <source>
        <dbReference type="SAM" id="Phobius"/>
    </source>
</evidence>
<keyword evidence="1" id="KW-0812">Transmembrane</keyword>